<evidence type="ECO:0000313" key="1">
    <source>
        <dbReference type="EMBL" id="NIH52563.1"/>
    </source>
</evidence>
<proteinExistence type="predicted"/>
<gene>
    <name evidence="1" type="ORF">FHX76_000431</name>
</gene>
<dbReference type="RefSeq" id="WP_167147292.1">
    <property type="nucleotide sequence ID" value="NZ_JAAMOX010000001.1"/>
</dbReference>
<evidence type="ECO:0000313" key="2">
    <source>
        <dbReference type="Proteomes" id="UP000541033"/>
    </source>
</evidence>
<dbReference type="Proteomes" id="UP000541033">
    <property type="component" value="Unassembled WGS sequence"/>
</dbReference>
<sequence>MTLKLSLETYEMTYGQLIDFADIARASGVDRNAPVEQVEDPQVPNIVERFELDVVQVPTSNVIIDASTAADYARALASIIHNEGDARAELETLREIYEALTSRI</sequence>
<accession>A0A7X5QYY3</accession>
<dbReference type="AlphaFoldDB" id="A0A7X5QYY3"/>
<reference evidence="1 2" key="1">
    <citation type="submission" date="2020-02" db="EMBL/GenBank/DDBJ databases">
        <title>Sequencing the genomes of 1000 actinobacteria strains.</title>
        <authorList>
            <person name="Klenk H.-P."/>
        </authorList>
    </citation>
    <scope>NUCLEOTIDE SEQUENCE [LARGE SCALE GENOMIC DNA]</scope>
    <source>
        <strain evidence="1 2">DSM 27960</strain>
    </source>
</reference>
<protein>
    <submittedName>
        <fullName evidence="1">Uncharacterized protein</fullName>
    </submittedName>
</protein>
<organism evidence="1 2">
    <name type="scientific">Lysinibacter cavernae</name>
    <dbReference type="NCBI Taxonomy" id="1640652"/>
    <lineage>
        <taxon>Bacteria</taxon>
        <taxon>Bacillati</taxon>
        <taxon>Actinomycetota</taxon>
        <taxon>Actinomycetes</taxon>
        <taxon>Micrococcales</taxon>
        <taxon>Microbacteriaceae</taxon>
        <taxon>Lysinibacter</taxon>
    </lineage>
</organism>
<comment type="caution">
    <text evidence="1">The sequence shown here is derived from an EMBL/GenBank/DDBJ whole genome shotgun (WGS) entry which is preliminary data.</text>
</comment>
<name>A0A7X5QYY3_9MICO</name>
<dbReference type="EMBL" id="JAAMOX010000001">
    <property type="protein sequence ID" value="NIH52563.1"/>
    <property type="molecule type" value="Genomic_DNA"/>
</dbReference>
<keyword evidence="2" id="KW-1185">Reference proteome</keyword>